<evidence type="ECO:0000256" key="1">
    <source>
        <dbReference type="SAM" id="MobiDB-lite"/>
    </source>
</evidence>
<dbReference type="Proteomes" id="UP000662637">
    <property type="component" value="Unassembled WGS sequence"/>
</dbReference>
<dbReference type="Proteomes" id="UP000335636">
    <property type="component" value="Unassembled WGS sequence"/>
</dbReference>
<dbReference type="AlphaFoldDB" id="A0A5E4B9P5"/>
<evidence type="ECO:0000313" key="2">
    <source>
        <dbReference type="EMBL" id="KAF7479849.1"/>
    </source>
</evidence>
<keyword evidence="4" id="KW-1185">Reference proteome</keyword>
<evidence type="ECO:0000313" key="3">
    <source>
        <dbReference type="EMBL" id="VTJ66454.1"/>
    </source>
</evidence>
<feature type="compositionally biased region" description="Basic and acidic residues" evidence="1">
    <location>
        <begin position="54"/>
        <end position="76"/>
    </location>
</feature>
<reference evidence="3 4" key="1">
    <citation type="submission" date="2019-04" db="EMBL/GenBank/DDBJ databases">
        <authorList>
            <person name="Alioto T."/>
            <person name="Alioto T."/>
        </authorList>
    </citation>
    <scope>NUCLEOTIDE SEQUENCE [LARGE SCALE GENOMIC DNA]</scope>
</reference>
<gene>
    <name evidence="2" type="ORF">GHT09_008952</name>
    <name evidence="3" type="ORF">MONAX_5E033216</name>
</gene>
<dbReference type="EMBL" id="WJEC01001050">
    <property type="protein sequence ID" value="KAF7479849.1"/>
    <property type="molecule type" value="Genomic_DNA"/>
</dbReference>
<feature type="region of interest" description="Disordered" evidence="1">
    <location>
        <begin position="45"/>
        <end position="76"/>
    </location>
</feature>
<sequence length="76" mass="8111">MAGQRACCGRWAWLGGGRGLPGPEGPSQAPCIAAGRSELRLEEGTEAGVANGGWRREPRLDTLRDSPREENKSSFS</sequence>
<proteinExistence type="predicted"/>
<accession>A0A5E4B9P5</accession>
<reference evidence="2" key="2">
    <citation type="submission" date="2020-08" db="EMBL/GenBank/DDBJ databases">
        <authorList>
            <person name="Shumante A."/>
            <person name="Zimin A.V."/>
            <person name="Puiu D."/>
            <person name="Salzberg S.L."/>
        </authorList>
    </citation>
    <scope>NUCLEOTIDE SEQUENCE</scope>
    <source>
        <strain evidence="2">WC2-LM</strain>
        <tissue evidence="2">Liver</tissue>
    </source>
</reference>
<name>A0A5E4B9P5_MARMO</name>
<evidence type="ECO:0000313" key="4">
    <source>
        <dbReference type="Proteomes" id="UP000335636"/>
    </source>
</evidence>
<dbReference type="EMBL" id="CABDUW010000343">
    <property type="protein sequence ID" value="VTJ66454.1"/>
    <property type="molecule type" value="Genomic_DNA"/>
</dbReference>
<protein>
    <submittedName>
        <fullName evidence="3">Uncharacterized protein</fullName>
    </submittedName>
</protein>
<organism evidence="3 4">
    <name type="scientific">Marmota monax</name>
    <name type="common">Woodchuck</name>
    <dbReference type="NCBI Taxonomy" id="9995"/>
    <lineage>
        <taxon>Eukaryota</taxon>
        <taxon>Metazoa</taxon>
        <taxon>Chordata</taxon>
        <taxon>Craniata</taxon>
        <taxon>Vertebrata</taxon>
        <taxon>Euteleostomi</taxon>
        <taxon>Mammalia</taxon>
        <taxon>Eutheria</taxon>
        <taxon>Euarchontoglires</taxon>
        <taxon>Glires</taxon>
        <taxon>Rodentia</taxon>
        <taxon>Sciuromorpha</taxon>
        <taxon>Sciuridae</taxon>
        <taxon>Xerinae</taxon>
        <taxon>Marmotini</taxon>
        <taxon>Marmota</taxon>
    </lineage>
</organism>